<evidence type="ECO:0000313" key="6">
    <source>
        <dbReference type="EMBL" id="MDQ0643106.1"/>
    </source>
</evidence>
<protein>
    <submittedName>
        <fullName evidence="6">Xylulokinase</fullName>
        <ecNumber evidence="6">2.7.1.17</ecNumber>
    </submittedName>
</protein>
<dbReference type="Pfam" id="PF02782">
    <property type="entry name" value="FGGY_C"/>
    <property type="match status" value="1"/>
</dbReference>
<gene>
    <name evidence="6" type="ORF">QFZ46_001266</name>
</gene>
<dbReference type="EMBL" id="JAUSXK010000001">
    <property type="protein sequence ID" value="MDQ0643106.1"/>
    <property type="molecule type" value="Genomic_DNA"/>
</dbReference>
<evidence type="ECO:0000256" key="3">
    <source>
        <dbReference type="ARBA" id="ARBA00022777"/>
    </source>
</evidence>
<reference evidence="6 7" key="1">
    <citation type="submission" date="2023-07" db="EMBL/GenBank/DDBJ databases">
        <title>Comparative genomics of wheat-associated soil bacteria to identify genetic determinants of phenazine resistance.</title>
        <authorList>
            <person name="Mouncey N."/>
        </authorList>
    </citation>
    <scope>NUCLEOTIDE SEQUENCE [LARGE SCALE GENOMIC DNA]</scope>
    <source>
        <strain evidence="6 7">W2I7</strain>
    </source>
</reference>
<dbReference type="PIRSF" id="PIRSF000538">
    <property type="entry name" value="GlpK"/>
    <property type="match status" value="1"/>
</dbReference>
<dbReference type="InterPro" id="IPR018485">
    <property type="entry name" value="FGGY_C"/>
</dbReference>
<dbReference type="PANTHER" id="PTHR43095">
    <property type="entry name" value="SUGAR KINASE"/>
    <property type="match status" value="1"/>
</dbReference>
<proteinExistence type="inferred from homology"/>
<dbReference type="GO" id="GO:0004856">
    <property type="term" value="F:D-xylulokinase activity"/>
    <property type="evidence" value="ECO:0007669"/>
    <property type="project" value="UniProtKB-EC"/>
</dbReference>
<evidence type="ECO:0000256" key="2">
    <source>
        <dbReference type="ARBA" id="ARBA00022679"/>
    </source>
</evidence>
<organism evidence="6 7">
    <name type="scientific">Microbacterium murale</name>
    <dbReference type="NCBI Taxonomy" id="1081040"/>
    <lineage>
        <taxon>Bacteria</taxon>
        <taxon>Bacillati</taxon>
        <taxon>Actinomycetota</taxon>
        <taxon>Actinomycetes</taxon>
        <taxon>Micrococcales</taxon>
        <taxon>Microbacteriaceae</taxon>
        <taxon>Microbacterium</taxon>
    </lineage>
</organism>
<dbReference type="Proteomes" id="UP001239085">
    <property type="component" value="Unassembled WGS sequence"/>
</dbReference>
<evidence type="ECO:0000313" key="7">
    <source>
        <dbReference type="Proteomes" id="UP001239085"/>
    </source>
</evidence>
<dbReference type="InterPro" id="IPR018484">
    <property type="entry name" value="FGGY_N"/>
</dbReference>
<dbReference type="Pfam" id="PF00370">
    <property type="entry name" value="FGGY_N"/>
    <property type="match status" value="1"/>
</dbReference>
<feature type="domain" description="Carbohydrate kinase FGGY C-terminal" evidence="5">
    <location>
        <begin position="281"/>
        <end position="428"/>
    </location>
</feature>
<dbReference type="InterPro" id="IPR000577">
    <property type="entry name" value="Carb_kinase_FGGY"/>
</dbReference>
<accession>A0ABU0P8U5</accession>
<keyword evidence="7" id="KW-1185">Reference proteome</keyword>
<dbReference type="InterPro" id="IPR050406">
    <property type="entry name" value="FGGY_Carb_Kinase"/>
</dbReference>
<name>A0ABU0P8U5_9MICO</name>
<evidence type="ECO:0000256" key="1">
    <source>
        <dbReference type="ARBA" id="ARBA00009156"/>
    </source>
</evidence>
<dbReference type="EC" id="2.7.1.17" evidence="6"/>
<keyword evidence="3" id="KW-0418">Kinase</keyword>
<keyword evidence="2 6" id="KW-0808">Transferase</keyword>
<comment type="similarity">
    <text evidence="1">Belongs to the FGGY kinase family.</text>
</comment>
<evidence type="ECO:0000259" key="4">
    <source>
        <dbReference type="Pfam" id="PF00370"/>
    </source>
</evidence>
<dbReference type="RefSeq" id="WP_307359549.1">
    <property type="nucleotide sequence ID" value="NZ_JAUSXK010000001.1"/>
</dbReference>
<feature type="domain" description="Carbohydrate kinase FGGY N-terminal" evidence="4">
    <location>
        <begin position="4"/>
        <end position="231"/>
    </location>
</feature>
<dbReference type="Gene3D" id="3.30.420.40">
    <property type="match status" value="2"/>
</dbReference>
<dbReference type="SUPFAM" id="SSF53067">
    <property type="entry name" value="Actin-like ATPase domain"/>
    <property type="match status" value="2"/>
</dbReference>
<dbReference type="InterPro" id="IPR043129">
    <property type="entry name" value="ATPase_NBD"/>
</dbReference>
<evidence type="ECO:0000259" key="5">
    <source>
        <dbReference type="Pfam" id="PF02782"/>
    </source>
</evidence>
<comment type="caution">
    <text evidence="6">The sequence shown here is derived from an EMBL/GenBank/DDBJ whole genome shotgun (WGS) entry which is preliminary data.</text>
</comment>
<sequence length="469" mass="48301">MTLVLGLDIGSTTTKAALVAVSDEVSVMRIARRPTPPDADALVATAAEVLGVCAAAASGPIAAIGIAAMAESGAALDAEGKPLTPLLRWDRTVDRSHLEALLAQHPELPATTGIPATTKPAAVALVALRAEQPAVFGAMRHWAGVADIVAHALTGERATDHTLAARTMLADFGGEAWNSEIVESLTAHKTLLPELRAPGEPVGTTSAASERFGLTPGIHVYVAGHDHAVGAWATGVREPGDTGHSLGTAEAVVRVTDAVDIARAVDSGFSVSRTVDGTASTVLGGSPACGAMLTWWNAEHPEDRMLPRLGALGTDAWESGSALVMPYPSGRQCPMPDPDARVRLLGDTQDAADRARSLLQSLVAHSRWMRETADVLAGSPTRALAVLGSLTERIPTWAPLIAAAGVATSVCTDEEPVAAGAALLAAVRAGEAPRDAPTLAYTKVAPLRAAGFEDTYRRFLAAVTAEGES</sequence>